<organism evidence="3 4">
    <name type="scientific">Caballeronia pedi</name>
    <dbReference type="NCBI Taxonomy" id="1777141"/>
    <lineage>
        <taxon>Bacteria</taxon>
        <taxon>Pseudomonadati</taxon>
        <taxon>Pseudomonadota</taxon>
        <taxon>Betaproteobacteria</taxon>
        <taxon>Burkholderiales</taxon>
        <taxon>Burkholderiaceae</taxon>
        <taxon>Caballeronia</taxon>
    </lineage>
</organism>
<gene>
    <name evidence="3" type="primary">noc</name>
    <name evidence="3" type="ORF">AWB80_03366</name>
</gene>
<dbReference type="InterPro" id="IPR036086">
    <property type="entry name" value="ParB/Sulfiredoxin_sf"/>
</dbReference>
<dbReference type="SMART" id="SM00470">
    <property type="entry name" value="ParB"/>
    <property type="match status" value="1"/>
</dbReference>
<evidence type="ECO:0000256" key="1">
    <source>
        <dbReference type="SAM" id="Coils"/>
    </source>
</evidence>
<dbReference type="InterPro" id="IPR003115">
    <property type="entry name" value="ParB_N"/>
</dbReference>
<dbReference type="PANTHER" id="PTHR33375">
    <property type="entry name" value="CHROMOSOME-PARTITIONING PROTEIN PARB-RELATED"/>
    <property type="match status" value="1"/>
</dbReference>
<dbReference type="PANTHER" id="PTHR33375:SF1">
    <property type="entry name" value="CHROMOSOME-PARTITIONING PROTEIN PARB-RELATED"/>
    <property type="match status" value="1"/>
</dbReference>
<dbReference type="InterPro" id="IPR050336">
    <property type="entry name" value="Chromosome_partition/occlusion"/>
</dbReference>
<dbReference type="STRING" id="1777141.AWB80_03366"/>
<reference evidence="3" key="1">
    <citation type="submission" date="2016-01" db="EMBL/GenBank/DDBJ databases">
        <authorList>
            <person name="Peeters C."/>
        </authorList>
    </citation>
    <scope>NUCLEOTIDE SEQUENCE [LARGE SCALE GENOMIC DNA]</scope>
    <source>
        <strain evidence="3">LMG 29323</strain>
    </source>
</reference>
<dbReference type="Gene3D" id="3.90.1530.10">
    <property type="entry name" value="Conserved hypothetical protein from pyrococcus furiosus pfu- 392566-001, ParB domain"/>
    <property type="match status" value="1"/>
</dbReference>
<evidence type="ECO:0000313" key="4">
    <source>
        <dbReference type="Proteomes" id="UP000054911"/>
    </source>
</evidence>
<dbReference type="Proteomes" id="UP000054911">
    <property type="component" value="Unassembled WGS sequence"/>
</dbReference>
<dbReference type="RefSeq" id="WP_061175797.1">
    <property type="nucleotide sequence ID" value="NZ_FCOE02000009.1"/>
</dbReference>
<sequence>MSGIKHGFERQIIEVPIALIRPSAPMARRVLSTPKFRTILSSVRELGVIEPLAVFRSADTEGEYHLLDGRLRLEALKELQRQTAPCMVSSDDESYTFNRHINRSTAVHDHRMIRAALAKGASEERIAATLEMDVKRVREKIHLLDGIAPEAVSLLKDRMVIPRVFSTLKKMKPMRQIEACEMMIAANRFTASYTEMLLATTRPDALAEPAKAKKGEQISQEDLARMEKEMERLNLDSQAAEESIGDTMLTLVVAKGFTTRLLRNETIHEHLRRHHPDLLATLVATMEAIAADSRSPERE</sequence>
<dbReference type="OrthoDB" id="7632576at2"/>
<dbReference type="Pfam" id="PF07506">
    <property type="entry name" value="RepB"/>
    <property type="match status" value="1"/>
</dbReference>
<evidence type="ECO:0000259" key="2">
    <source>
        <dbReference type="SMART" id="SM00470"/>
    </source>
</evidence>
<feature type="coiled-coil region" evidence="1">
    <location>
        <begin position="216"/>
        <end position="243"/>
    </location>
</feature>
<keyword evidence="4" id="KW-1185">Reference proteome</keyword>
<dbReference type="InterPro" id="IPR011111">
    <property type="entry name" value="Plasmid_RepB"/>
</dbReference>
<proteinExistence type="predicted"/>
<dbReference type="SUPFAM" id="SSF109709">
    <property type="entry name" value="KorB DNA-binding domain-like"/>
    <property type="match status" value="1"/>
</dbReference>
<dbReference type="EMBL" id="FCOE02000009">
    <property type="protein sequence ID" value="SAK67900.1"/>
    <property type="molecule type" value="Genomic_DNA"/>
</dbReference>
<dbReference type="GO" id="GO:0005694">
    <property type="term" value="C:chromosome"/>
    <property type="evidence" value="ECO:0007669"/>
    <property type="project" value="TreeGrafter"/>
</dbReference>
<name>A0A158BDC9_9BURK</name>
<comment type="caution">
    <text evidence="3">The sequence shown here is derived from an EMBL/GenBank/DDBJ whole genome shotgun (WGS) entry which is preliminary data.</text>
</comment>
<accession>A0A158BDC9</accession>
<dbReference type="SUPFAM" id="SSF110849">
    <property type="entry name" value="ParB/Sulfiredoxin"/>
    <property type="match status" value="1"/>
</dbReference>
<protein>
    <submittedName>
        <fullName evidence="3">Nucleoid occlusion protein</fullName>
    </submittedName>
</protein>
<keyword evidence="1" id="KW-0175">Coiled coil</keyword>
<dbReference type="AlphaFoldDB" id="A0A158BDC9"/>
<dbReference type="Pfam" id="PF02195">
    <property type="entry name" value="ParB_N"/>
    <property type="match status" value="1"/>
</dbReference>
<evidence type="ECO:0000313" key="3">
    <source>
        <dbReference type="EMBL" id="SAK67900.1"/>
    </source>
</evidence>
<dbReference type="GO" id="GO:0007059">
    <property type="term" value="P:chromosome segregation"/>
    <property type="evidence" value="ECO:0007669"/>
    <property type="project" value="TreeGrafter"/>
</dbReference>
<feature type="domain" description="ParB-like N-terminal" evidence="2">
    <location>
        <begin position="13"/>
        <end position="103"/>
    </location>
</feature>